<dbReference type="PRINTS" id="PR01036">
    <property type="entry name" value="TCRTETB"/>
</dbReference>
<dbReference type="Proteomes" id="UP000281955">
    <property type="component" value="Unassembled WGS sequence"/>
</dbReference>
<dbReference type="PANTHER" id="PTHR42718:SF49">
    <property type="entry name" value="EXPORT PROTEIN"/>
    <property type="match status" value="1"/>
</dbReference>
<feature type="transmembrane region" description="Helical" evidence="7">
    <location>
        <begin position="360"/>
        <end position="386"/>
    </location>
</feature>
<sequence>MTPSETATAAPPGRWTPLLAVCLGTFMLLLDVSIVNVALPDMATTLDASFTGLQWVVDAYALALAALLLLVGSIADAVGRRRTYLVGLAVFLAASLVCGIAPSVGPLVAARFVQGAGAAAMLATTIALLHTAYHGRDLGTAFGVWGATSGAAVAAGPVLGGLLTQGLSWRWIFFVNVPIGLVTIVMARRTLSESRLPQRPRIDWVGGGAFTLAAAALTFALVRAAEEGWTSGQTLGAVAVSVAALAAFVAVERRVAEPMLDLALLRRGSFVLVLVAAALLSISAFAGLIYVSIWLQTVLDLGPISAGLVTLPLSGIAFVVAGGLGRVLHGVSPRWTVGGGLVVIGVGDLLLLGLDGGSGWAAVLPGLAVIGVGTGIAIPTVVAAAMAAVPRERGGMAAGAVNTGRQLGFAAGIGVLGSIFSARVDALLPGGADLAHAVSSGGSASVLAAAPASSRASLDAAIHSAVGGALGTTFLVAGVLGVVGGAVVAVLLHEPVTPPAPGAAVEQPVGAQA</sequence>
<dbReference type="OrthoDB" id="9781469at2"/>
<evidence type="ECO:0000256" key="2">
    <source>
        <dbReference type="ARBA" id="ARBA00022448"/>
    </source>
</evidence>
<accession>A0A420XKT6</accession>
<organism evidence="9 10">
    <name type="scientific">Motilibacter peucedani</name>
    <dbReference type="NCBI Taxonomy" id="598650"/>
    <lineage>
        <taxon>Bacteria</taxon>
        <taxon>Bacillati</taxon>
        <taxon>Actinomycetota</taxon>
        <taxon>Actinomycetes</taxon>
        <taxon>Motilibacterales</taxon>
        <taxon>Motilibacteraceae</taxon>
        <taxon>Motilibacter</taxon>
    </lineage>
</organism>
<feature type="transmembrane region" description="Helical" evidence="7">
    <location>
        <begin position="202"/>
        <end position="222"/>
    </location>
</feature>
<keyword evidence="10" id="KW-1185">Reference proteome</keyword>
<feature type="domain" description="Major facilitator superfamily (MFS) profile" evidence="8">
    <location>
        <begin position="17"/>
        <end position="496"/>
    </location>
</feature>
<evidence type="ECO:0000256" key="6">
    <source>
        <dbReference type="ARBA" id="ARBA00023136"/>
    </source>
</evidence>
<feature type="transmembrane region" description="Helical" evidence="7">
    <location>
        <begin position="301"/>
        <end position="323"/>
    </location>
</feature>
<dbReference type="InterPro" id="IPR011701">
    <property type="entry name" value="MFS"/>
</dbReference>
<keyword evidence="5 7" id="KW-1133">Transmembrane helix</keyword>
<keyword evidence="4 7" id="KW-0812">Transmembrane</keyword>
<evidence type="ECO:0000256" key="7">
    <source>
        <dbReference type="SAM" id="Phobius"/>
    </source>
</evidence>
<keyword evidence="6 7" id="KW-0472">Membrane</keyword>
<dbReference type="PROSITE" id="PS50850">
    <property type="entry name" value="MFS"/>
    <property type="match status" value="1"/>
</dbReference>
<dbReference type="AlphaFoldDB" id="A0A420XKT6"/>
<evidence type="ECO:0000313" key="10">
    <source>
        <dbReference type="Proteomes" id="UP000281955"/>
    </source>
</evidence>
<dbReference type="NCBIfam" id="TIGR00711">
    <property type="entry name" value="efflux_EmrB"/>
    <property type="match status" value="1"/>
</dbReference>
<feature type="transmembrane region" description="Helical" evidence="7">
    <location>
        <begin position="271"/>
        <end position="295"/>
    </location>
</feature>
<feature type="transmembrane region" description="Helical" evidence="7">
    <location>
        <begin position="335"/>
        <end position="354"/>
    </location>
</feature>
<evidence type="ECO:0000259" key="8">
    <source>
        <dbReference type="PROSITE" id="PS50850"/>
    </source>
</evidence>
<dbReference type="InParanoid" id="A0A420XKT6"/>
<gene>
    <name evidence="9" type="ORF">CLV35_3653</name>
</gene>
<feature type="transmembrane region" description="Helical" evidence="7">
    <location>
        <begin position="108"/>
        <end position="129"/>
    </location>
</feature>
<evidence type="ECO:0000256" key="5">
    <source>
        <dbReference type="ARBA" id="ARBA00022989"/>
    </source>
</evidence>
<feature type="transmembrane region" description="Helical" evidence="7">
    <location>
        <begin position="85"/>
        <end position="102"/>
    </location>
</feature>
<comment type="subcellular location">
    <subcellularLocation>
        <location evidence="1">Cell membrane</location>
        <topology evidence="1">Multi-pass membrane protein</topology>
    </subcellularLocation>
</comment>
<feature type="transmembrane region" description="Helical" evidence="7">
    <location>
        <begin position="465"/>
        <end position="492"/>
    </location>
</feature>
<evidence type="ECO:0000256" key="3">
    <source>
        <dbReference type="ARBA" id="ARBA00022475"/>
    </source>
</evidence>
<feature type="transmembrane region" description="Helical" evidence="7">
    <location>
        <begin position="234"/>
        <end position="251"/>
    </location>
</feature>
<dbReference type="CDD" id="cd17321">
    <property type="entry name" value="MFS_MMR_MDR_like"/>
    <property type="match status" value="1"/>
</dbReference>
<dbReference type="RefSeq" id="WP_121194903.1">
    <property type="nucleotide sequence ID" value="NZ_RBWV01000016.1"/>
</dbReference>
<evidence type="ECO:0000313" key="9">
    <source>
        <dbReference type="EMBL" id="RKS68525.1"/>
    </source>
</evidence>
<dbReference type="GO" id="GO:0022857">
    <property type="term" value="F:transmembrane transporter activity"/>
    <property type="evidence" value="ECO:0007669"/>
    <property type="project" value="InterPro"/>
</dbReference>
<feature type="transmembrane region" description="Helical" evidence="7">
    <location>
        <begin position="18"/>
        <end position="39"/>
    </location>
</feature>
<reference evidence="9 10" key="1">
    <citation type="submission" date="2018-10" db="EMBL/GenBank/DDBJ databases">
        <title>Genomic Encyclopedia of Archaeal and Bacterial Type Strains, Phase II (KMG-II): from individual species to whole genera.</title>
        <authorList>
            <person name="Goeker M."/>
        </authorList>
    </citation>
    <scope>NUCLEOTIDE SEQUENCE [LARGE SCALE GENOMIC DNA]</scope>
    <source>
        <strain evidence="9 10">RP-AC37</strain>
    </source>
</reference>
<keyword evidence="3" id="KW-1003">Cell membrane</keyword>
<dbReference type="Pfam" id="PF07690">
    <property type="entry name" value="MFS_1"/>
    <property type="match status" value="1"/>
</dbReference>
<dbReference type="InterPro" id="IPR020846">
    <property type="entry name" value="MFS_dom"/>
</dbReference>
<feature type="transmembrane region" description="Helical" evidence="7">
    <location>
        <begin position="59"/>
        <end position="78"/>
    </location>
</feature>
<name>A0A420XKT6_9ACTN</name>
<proteinExistence type="predicted"/>
<feature type="transmembrane region" description="Helical" evidence="7">
    <location>
        <begin position="407"/>
        <end position="428"/>
    </location>
</feature>
<comment type="caution">
    <text evidence="9">The sequence shown here is derived from an EMBL/GenBank/DDBJ whole genome shotgun (WGS) entry which is preliminary data.</text>
</comment>
<dbReference type="Gene3D" id="1.20.1250.20">
    <property type="entry name" value="MFS general substrate transporter like domains"/>
    <property type="match status" value="1"/>
</dbReference>
<evidence type="ECO:0000256" key="4">
    <source>
        <dbReference type="ARBA" id="ARBA00022692"/>
    </source>
</evidence>
<feature type="transmembrane region" description="Helical" evidence="7">
    <location>
        <begin position="141"/>
        <end position="163"/>
    </location>
</feature>
<dbReference type="InterPro" id="IPR036259">
    <property type="entry name" value="MFS_trans_sf"/>
</dbReference>
<protein>
    <submittedName>
        <fullName evidence="9">EmrB/QacA subfamily drug resistance transporter</fullName>
    </submittedName>
</protein>
<dbReference type="GO" id="GO:0005886">
    <property type="term" value="C:plasma membrane"/>
    <property type="evidence" value="ECO:0007669"/>
    <property type="project" value="UniProtKB-SubCell"/>
</dbReference>
<dbReference type="InterPro" id="IPR004638">
    <property type="entry name" value="EmrB-like"/>
</dbReference>
<keyword evidence="2" id="KW-0813">Transport</keyword>
<dbReference type="SUPFAM" id="SSF103473">
    <property type="entry name" value="MFS general substrate transporter"/>
    <property type="match status" value="1"/>
</dbReference>
<dbReference type="EMBL" id="RBWV01000016">
    <property type="protein sequence ID" value="RKS68525.1"/>
    <property type="molecule type" value="Genomic_DNA"/>
</dbReference>
<evidence type="ECO:0000256" key="1">
    <source>
        <dbReference type="ARBA" id="ARBA00004651"/>
    </source>
</evidence>
<dbReference type="PANTHER" id="PTHR42718">
    <property type="entry name" value="MAJOR FACILITATOR SUPERFAMILY MULTIDRUG TRANSPORTER MFSC"/>
    <property type="match status" value="1"/>
</dbReference>
<feature type="transmembrane region" description="Helical" evidence="7">
    <location>
        <begin position="169"/>
        <end position="190"/>
    </location>
</feature>